<evidence type="ECO:0000256" key="2">
    <source>
        <dbReference type="HAMAP-Rule" id="MF_00048"/>
    </source>
</evidence>
<keyword evidence="4" id="KW-1185">Reference proteome</keyword>
<dbReference type="EMBL" id="JACSNX010000001">
    <property type="protein sequence ID" value="MBM6849888.1"/>
    <property type="molecule type" value="Genomic_DNA"/>
</dbReference>
<dbReference type="Gene3D" id="3.40.1350.10">
    <property type="match status" value="1"/>
</dbReference>
<comment type="caution">
    <text evidence="3">The sequence shown here is derived from an EMBL/GenBank/DDBJ whole genome shotgun (WGS) entry which is preliminary data.</text>
</comment>
<name>A0ABS2FRY7_9FIRM</name>
<evidence type="ECO:0000313" key="3">
    <source>
        <dbReference type="EMBL" id="MBM6849888.1"/>
    </source>
</evidence>
<dbReference type="HAMAP" id="MF_00048">
    <property type="entry name" value="UPF0102"/>
    <property type="match status" value="1"/>
</dbReference>
<reference evidence="3 4" key="1">
    <citation type="journal article" date="2021" name="Sci. Rep.">
        <title>The distribution of antibiotic resistance genes in chicken gut microbiota commensals.</title>
        <authorList>
            <person name="Juricova H."/>
            <person name="Matiasovicova J."/>
            <person name="Kubasova T."/>
            <person name="Cejkova D."/>
            <person name="Rychlik I."/>
        </authorList>
    </citation>
    <scope>NUCLEOTIDE SEQUENCE [LARGE SCALE GENOMIC DNA]</scope>
    <source>
        <strain evidence="3 4">An411</strain>
    </source>
</reference>
<dbReference type="CDD" id="cd20736">
    <property type="entry name" value="PoNe_Nuclease"/>
    <property type="match status" value="1"/>
</dbReference>
<dbReference type="Pfam" id="PF02021">
    <property type="entry name" value="UPF0102"/>
    <property type="match status" value="1"/>
</dbReference>
<organism evidence="3 4">
    <name type="scientific">Oscillibacter valericigenes</name>
    <dbReference type="NCBI Taxonomy" id="351091"/>
    <lineage>
        <taxon>Bacteria</taxon>
        <taxon>Bacillati</taxon>
        <taxon>Bacillota</taxon>
        <taxon>Clostridia</taxon>
        <taxon>Eubacteriales</taxon>
        <taxon>Oscillospiraceae</taxon>
        <taxon>Oscillibacter</taxon>
    </lineage>
</organism>
<dbReference type="SUPFAM" id="SSF52980">
    <property type="entry name" value="Restriction endonuclease-like"/>
    <property type="match status" value="1"/>
</dbReference>
<dbReference type="PANTHER" id="PTHR34039:SF1">
    <property type="entry name" value="UPF0102 PROTEIN YRAN"/>
    <property type="match status" value="1"/>
</dbReference>
<dbReference type="InterPro" id="IPR011335">
    <property type="entry name" value="Restrct_endonuc-II-like"/>
</dbReference>
<dbReference type="NCBIfam" id="TIGR00252">
    <property type="entry name" value="YraN family protein"/>
    <property type="match status" value="1"/>
</dbReference>
<dbReference type="Proteomes" id="UP000719500">
    <property type="component" value="Unassembled WGS sequence"/>
</dbReference>
<gene>
    <name evidence="3" type="ORF">H9X91_00360</name>
</gene>
<dbReference type="InterPro" id="IPR003509">
    <property type="entry name" value="UPF0102_YraN-like"/>
</dbReference>
<dbReference type="InterPro" id="IPR011856">
    <property type="entry name" value="tRNA_endonuc-like_dom_sf"/>
</dbReference>
<evidence type="ECO:0000256" key="1">
    <source>
        <dbReference type="ARBA" id="ARBA00006738"/>
    </source>
</evidence>
<protein>
    <recommendedName>
        <fullName evidence="2">UPF0102 protein H9X91_00360</fullName>
    </recommendedName>
</protein>
<proteinExistence type="inferred from homology"/>
<comment type="similarity">
    <text evidence="1 2">Belongs to the UPF0102 family.</text>
</comment>
<evidence type="ECO:0000313" key="4">
    <source>
        <dbReference type="Proteomes" id="UP000719500"/>
    </source>
</evidence>
<accession>A0ABS2FRY7</accession>
<sequence length="122" mass="13998">MSTTKALGDRGEAVTAQYLRERGYALLASQWRCRYGELDLVARDRDGTICFVEVKLRGGDLAGLPREAVDRRKRERLRTAAEAYLSQHGLEDAPARFDVAEVYTDQDHRFLRLEYLENAFTE</sequence>
<dbReference type="PANTHER" id="PTHR34039">
    <property type="entry name" value="UPF0102 PROTEIN YRAN"/>
    <property type="match status" value="1"/>
</dbReference>
<dbReference type="NCBIfam" id="NF009150">
    <property type="entry name" value="PRK12497.1-3"/>
    <property type="match status" value="1"/>
</dbReference>
<dbReference type="RefSeq" id="WP_204801407.1">
    <property type="nucleotide sequence ID" value="NZ_JACSNX010000001.1"/>
</dbReference>